<protein>
    <submittedName>
        <fullName evidence="2">TatD family hydrolase</fullName>
    </submittedName>
</protein>
<gene>
    <name evidence="2" type="ORF">HUG10_08755</name>
</gene>
<dbReference type="InterPro" id="IPR012022">
    <property type="entry name" value="UCP005295"/>
</dbReference>
<dbReference type="InterPro" id="IPR032466">
    <property type="entry name" value="Metal_Hydrolase"/>
</dbReference>
<dbReference type="RefSeq" id="WP_179169211.1">
    <property type="nucleotide sequence ID" value="NZ_CP058529.1"/>
</dbReference>
<dbReference type="SUPFAM" id="SSF51556">
    <property type="entry name" value="Metallo-dependent hydrolases"/>
    <property type="match status" value="1"/>
</dbReference>
<dbReference type="OrthoDB" id="359310at2157"/>
<sequence>MDRRYPSARPIDPEFVDDEDRPEFPPELTNLPWVDVHNHAHTLSWNDRERFALSGCHAMVMMAAGYYWTPYRPVEPSDVRYLWDDALNRLDQIERSHIFDAKLGIGVHTGVRVEGWEELVDLMDDYCALEEVAVVGETGITSTQHVERWDLDGQREVVRRQLEVASAYDLPAILHTPSDPSGIDIPFRARGTVPGYELDLDLQQSPVLDADDVKRAAVEIDVELADEAGLDQDRVVLSHASREVAPFVMDHTDCHLSFTVSYPWLHDVTPRDVAAVIEEYGPERVLLETDSAGVLRNDIFALKRTLFELYRLGLDLDTIRTVAFENPMELLS</sequence>
<dbReference type="InterPro" id="IPR001130">
    <property type="entry name" value="TatD-like"/>
</dbReference>
<dbReference type="KEGG" id="halg:HUG10_08755"/>
<evidence type="ECO:0000313" key="3">
    <source>
        <dbReference type="Proteomes" id="UP000509750"/>
    </source>
</evidence>
<dbReference type="GeneID" id="56028918"/>
<dbReference type="PANTHER" id="PTHR42658">
    <property type="entry name" value="HYDROLASE TATD"/>
    <property type="match status" value="1"/>
</dbReference>
<dbReference type="EMBL" id="CP058529">
    <property type="protein sequence ID" value="QLG27636.1"/>
    <property type="molecule type" value="Genomic_DNA"/>
</dbReference>
<dbReference type="Pfam" id="PF01026">
    <property type="entry name" value="TatD_DNase"/>
    <property type="match status" value="1"/>
</dbReference>
<feature type="region of interest" description="Disordered" evidence="1">
    <location>
        <begin position="1"/>
        <end position="22"/>
    </location>
</feature>
<evidence type="ECO:0000256" key="1">
    <source>
        <dbReference type="SAM" id="MobiDB-lite"/>
    </source>
</evidence>
<dbReference type="Proteomes" id="UP000509750">
    <property type="component" value="Chromosome"/>
</dbReference>
<dbReference type="PANTHER" id="PTHR42658:SF1">
    <property type="entry name" value="HYDROLASE TATD"/>
    <property type="match status" value="1"/>
</dbReference>
<reference evidence="2 3" key="1">
    <citation type="submission" date="2020-07" db="EMBL/GenBank/DDBJ databases">
        <title>Gai3-2, isolated from salt lake.</title>
        <authorList>
            <person name="Cui H."/>
            <person name="Shi X."/>
        </authorList>
    </citation>
    <scope>NUCLEOTIDE SEQUENCE [LARGE SCALE GENOMIC DNA]</scope>
    <source>
        <strain evidence="2 3">Gai3-2</strain>
    </source>
</reference>
<dbReference type="Gene3D" id="3.20.20.140">
    <property type="entry name" value="Metal-dependent hydrolases"/>
    <property type="match status" value="1"/>
</dbReference>
<accession>A0A7D5KFH5</accession>
<evidence type="ECO:0000313" key="2">
    <source>
        <dbReference type="EMBL" id="QLG27636.1"/>
    </source>
</evidence>
<proteinExistence type="predicted"/>
<organism evidence="2 3">
    <name type="scientific">Halorarum halophilum</name>
    <dbReference type="NCBI Taxonomy" id="2743090"/>
    <lineage>
        <taxon>Archaea</taxon>
        <taxon>Methanobacteriati</taxon>
        <taxon>Methanobacteriota</taxon>
        <taxon>Stenosarchaea group</taxon>
        <taxon>Halobacteria</taxon>
        <taxon>Halobacteriales</taxon>
        <taxon>Haloferacaceae</taxon>
        <taxon>Halorarum</taxon>
    </lineage>
</organism>
<name>A0A7D5KFH5_9EURY</name>
<keyword evidence="2" id="KW-0378">Hydrolase</keyword>
<dbReference type="AlphaFoldDB" id="A0A7D5KFH5"/>
<dbReference type="GO" id="GO:0016788">
    <property type="term" value="F:hydrolase activity, acting on ester bonds"/>
    <property type="evidence" value="ECO:0007669"/>
    <property type="project" value="InterPro"/>
</dbReference>
<keyword evidence="3" id="KW-1185">Reference proteome</keyword>